<comment type="caution">
    <text evidence="1">The sequence shown here is derived from an EMBL/GenBank/DDBJ whole genome shotgun (WGS) entry which is preliminary data.</text>
</comment>
<proteinExistence type="predicted"/>
<dbReference type="RefSeq" id="WP_165603324.1">
    <property type="nucleotide sequence ID" value="NZ_CAWMQN010000088.1"/>
</dbReference>
<organism evidence="1 2">
    <name type="scientific">Photorhabdus namnaonensis</name>
    <dbReference type="NCBI Taxonomy" id="1851568"/>
    <lineage>
        <taxon>Bacteria</taxon>
        <taxon>Pseudomonadati</taxon>
        <taxon>Pseudomonadota</taxon>
        <taxon>Gammaproteobacteria</taxon>
        <taxon>Enterobacterales</taxon>
        <taxon>Morganellaceae</taxon>
        <taxon>Photorhabdus</taxon>
    </lineage>
</organism>
<dbReference type="EMBL" id="LOIC01000088">
    <property type="protein sequence ID" value="OCA53103.1"/>
    <property type="molecule type" value="Genomic_DNA"/>
</dbReference>
<reference evidence="2" key="1">
    <citation type="submission" date="2015-11" db="EMBL/GenBank/DDBJ databases">
        <authorList>
            <person name="Tobias N.J."/>
            <person name="Mishra B."/>
            <person name="Gupta D.K."/>
            <person name="Thines M."/>
            <person name="Stinear T.P."/>
            <person name="Bode H.B."/>
        </authorList>
    </citation>
    <scope>NUCLEOTIDE SEQUENCE [LARGE SCALE GENOMIC DNA]</scope>
    <source>
        <strain evidence="2">PB45.5</strain>
    </source>
</reference>
<protein>
    <submittedName>
        <fullName evidence="1">Uncharacterized protein</fullName>
    </submittedName>
</protein>
<dbReference type="AlphaFoldDB" id="A0A1B8YD89"/>
<evidence type="ECO:0000313" key="2">
    <source>
        <dbReference type="Proteomes" id="UP000092665"/>
    </source>
</evidence>
<dbReference type="Proteomes" id="UP000092665">
    <property type="component" value="Unassembled WGS sequence"/>
</dbReference>
<sequence>MAFIKDAISSQLGGGSGSSWKWVERKVASMVADITTHLTEEQSNEFKKICEFHLY</sequence>
<gene>
    <name evidence="1" type="ORF">Phpb_04155</name>
</gene>
<accession>A0A1B8YD89</accession>
<evidence type="ECO:0000313" key="1">
    <source>
        <dbReference type="EMBL" id="OCA53103.1"/>
    </source>
</evidence>
<name>A0A1B8YD89_9GAMM</name>
<keyword evidence="2" id="KW-1185">Reference proteome</keyword>